<gene>
    <name evidence="8" type="ORF">H0194_02460</name>
</gene>
<dbReference type="InterPro" id="IPR002994">
    <property type="entry name" value="Surf1/Shy1"/>
</dbReference>
<name>A0A7G7CS96_9CORY</name>
<feature type="region of interest" description="Disordered" evidence="7">
    <location>
        <begin position="237"/>
        <end position="301"/>
    </location>
</feature>
<keyword evidence="5 6" id="KW-0472">Membrane</keyword>
<feature type="transmembrane region" description="Helical" evidence="6">
    <location>
        <begin position="203"/>
        <end position="223"/>
    </location>
</feature>
<dbReference type="KEGG" id="cik:H0194_02460"/>
<evidence type="ECO:0000256" key="7">
    <source>
        <dbReference type="SAM" id="MobiDB-lite"/>
    </source>
</evidence>
<dbReference type="AlphaFoldDB" id="A0A7G7CS96"/>
<sequence length="301" mass="32676">MLTLFIIGFSYLSFSILAPWQLGKNHDISERNKQIERAYESDPQPVADVLGDGGAIRPGEEWTRVSLQGHYLPDSEVLLRLRPAGSGPSYQSLVVFETDGGQQLLVNRGWLPAGEANAVPDIPTAPAGEQEVTGMVRESERVHDSAPIEREGYQQVYSVNPEQIGELTSTRPGEDYVQLSEGSPGVLNPMPVPKLDSGNHLSYGLQWLAFGALAPAALIYFVYSEIRERKRVREEEAEMTAGAAPESAPVPAASADSSTEPATEPAPAPQPDAAQKLKPKRASYGSAGNNANVRRRRGERF</sequence>
<dbReference type="GO" id="GO:0005886">
    <property type="term" value="C:plasma membrane"/>
    <property type="evidence" value="ECO:0007669"/>
    <property type="project" value="UniProtKB-SubCell"/>
</dbReference>
<organism evidence="8 9">
    <name type="scientific">Corynebacterium incognita</name>
    <dbReference type="NCBI Taxonomy" id="2754725"/>
    <lineage>
        <taxon>Bacteria</taxon>
        <taxon>Bacillati</taxon>
        <taxon>Actinomycetota</taxon>
        <taxon>Actinomycetes</taxon>
        <taxon>Mycobacteriales</taxon>
        <taxon>Corynebacteriaceae</taxon>
        <taxon>Corynebacterium</taxon>
    </lineage>
</organism>
<dbReference type="Proteomes" id="UP000515743">
    <property type="component" value="Chromosome"/>
</dbReference>
<dbReference type="PANTHER" id="PTHR23427:SF2">
    <property type="entry name" value="SURFEIT LOCUS PROTEIN 1"/>
    <property type="match status" value="1"/>
</dbReference>
<accession>A0A7G7CS96</accession>
<dbReference type="CDD" id="cd06662">
    <property type="entry name" value="SURF1"/>
    <property type="match status" value="1"/>
</dbReference>
<comment type="similarity">
    <text evidence="2 6">Belongs to the SURF1 family.</text>
</comment>
<reference evidence="8 9" key="1">
    <citation type="submission" date="2020-07" db="EMBL/GenBank/DDBJ databases">
        <title>Complete genome and description of Corynebacterium incognita strain Marseille-Q3630 sp. nov.</title>
        <authorList>
            <person name="Boxberger M."/>
        </authorList>
    </citation>
    <scope>NUCLEOTIDE SEQUENCE [LARGE SCALE GENOMIC DNA]</scope>
    <source>
        <strain evidence="8 9">Marseille-Q3630</strain>
    </source>
</reference>
<evidence type="ECO:0000256" key="4">
    <source>
        <dbReference type="ARBA" id="ARBA00022989"/>
    </source>
</evidence>
<keyword evidence="6" id="KW-1003">Cell membrane</keyword>
<feature type="compositionally biased region" description="Low complexity" evidence="7">
    <location>
        <begin position="241"/>
        <end position="263"/>
    </location>
</feature>
<evidence type="ECO:0000313" key="8">
    <source>
        <dbReference type="EMBL" id="QNE90462.1"/>
    </source>
</evidence>
<keyword evidence="3 6" id="KW-0812">Transmembrane</keyword>
<evidence type="ECO:0000256" key="6">
    <source>
        <dbReference type="RuleBase" id="RU363076"/>
    </source>
</evidence>
<dbReference type="PROSITE" id="PS50895">
    <property type="entry name" value="SURF1"/>
    <property type="match status" value="1"/>
</dbReference>
<evidence type="ECO:0000256" key="1">
    <source>
        <dbReference type="ARBA" id="ARBA00004370"/>
    </source>
</evidence>
<evidence type="ECO:0000256" key="3">
    <source>
        <dbReference type="ARBA" id="ARBA00022692"/>
    </source>
</evidence>
<dbReference type="PANTHER" id="PTHR23427">
    <property type="entry name" value="SURFEIT LOCUS PROTEIN"/>
    <property type="match status" value="1"/>
</dbReference>
<evidence type="ECO:0000256" key="2">
    <source>
        <dbReference type="ARBA" id="ARBA00007165"/>
    </source>
</evidence>
<dbReference type="EMBL" id="CP059404">
    <property type="protein sequence ID" value="QNE90462.1"/>
    <property type="molecule type" value="Genomic_DNA"/>
</dbReference>
<keyword evidence="9" id="KW-1185">Reference proteome</keyword>
<comment type="caution">
    <text evidence="6">Lacks conserved residue(s) required for the propagation of feature annotation.</text>
</comment>
<protein>
    <recommendedName>
        <fullName evidence="6">SURF1-like protein</fullName>
    </recommendedName>
</protein>
<comment type="subcellular location">
    <subcellularLocation>
        <location evidence="6">Cell membrane</location>
        <topology evidence="6">Multi-pass membrane protein</topology>
    </subcellularLocation>
    <subcellularLocation>
        <location evidence="1">Membrane</location>
    </subcellularLocation>
</comment>
<dbReference type="InterPro" id="IPR045214">
    <property type="entry name" value="Surf1/Surf4"/>
</dbReference>
<evidence type="ECO:0000313" key="9">
    <source>
        <dbReference type="Proteomes" id="UP000515743"/>
    </source>
</evidence>
<keyword evidence="4 6" id="KW-1133">Transmembrane helix</keyword>
<evidence type="ECO:0000256" key="5">
    <source>
        <dbReference type="ARBA" id="ARBA00023136"/>
    </source>
</evidence>
<dbReference type="Pfam" id="PF02104">
    <property type="entry name" value="SURF1"/>
    <property type="match status" value="1"/>
</dbReference>
<proteinExistence type="inferred from homology"/>